<evidence type="ECO:0000256" key="9">
    <source>
        <dbReference type="ARBA" id="ARBA00022989"/>
    </source>
</evidence>
<keyword evidence="9 13" id="KW-1133">Transmembrane helix</keyword>
<dbReference type="PANTHER" id="PTHR12886">
    <property type="entry name" value="PIG-M MANNOSYLTRANSFERASE"/>
    <property type="match status" value="1"/>
</dbReference>
<dbReference type="GO" id="GO:0006506">
    <property type="term" value="P:GPI anchor biosynthetic process"/>
    <property type="evidence" value="ECO:0007669"/>
    <property type="project" value="UniProtKB-KW"/>
</dbReference>
<feature type="transmembrane region" description="Helical" evidence="13">
    <location>
        <begin position="295"/>
        <end position="312"/>
    </location>
</feature>
<dbReference type="Proteomes" id="UP001558652">
    <property type="component" value="Unassembled WGS sequence"/>
</dbReference>
<feature type="transmembrane region" description="Helical" evidence="13">
    <location>
        <begin position="184"/>
        <end position="210"/>
    </location>
</feature>
<evidence type="ECO:0000256" key="10">
    <source>
        <dbReference type="ARBA" id="ARBA00023136"/>
    </source>
</evidence>
<evidence type="ECO:0000256" key="4">
    <source>
        <dbReference type="ARBA" id="ARBA00022502"/>
    </source>
</evidence>
<evidence type="ECO:0000256" key="13">
    <source>
        <dbReference type="RuleBase" id="RU365064"/>
    </source>
</evidence>
<keyword evidence="15" id="KW-1185">Reference proteome</keyword>
<comment type="caution">
    <text evidence="14">The sequence shown here is derived from an EMBL/GenBank/DDBJ whole genome shotgun (WGS) entry which is preliminary data.</text>
</comment>
<dbReference type="InterPro" id="IPR007704">
    <property type="entry name" value="PIG-M"/>
</dbReference>
<dbReference type="EC" id="2.4.1.-" evidence="13"/>
<keyword evidence="4 13" id="KW-0337">GPI-anchor biosynthesis</keyword>
<proteinExistence type="inferred from homology"/>
<feature type="transmembrane region" description="Helical" evidence="13">
    <location>
        <begin position="324"/>
        <end position="345"/>
    </location>
</feature>
<feature type="transmembrane region" description="Helical" evidence="13">
    <location>
        <begin position="357"/>
        <end position="378"/>
    </location>
</feature>
<dbReference type="AlphaFoldDB" id="A0ABD0YB49"/>
<evidence type="ECO:0000256" key="3">
    <source>
        <dbReference type="ARBA" id="ARBA00011071"/>
    </source>
</evidence>
<keyword evidence="7 13" id="KW-0812">Transmembrane</keyword>
<dbReference type="GO" id="GO:0005789">
    <property type="term" value="C:endoplasmic reticulum membrane"/>
    <property type="evidence" value="ECO:0007669"/>
    <property type="project" value="UniProtKB-SubCell"/>
</dbReference>
<reference evidence="14 15" key="1">
    <citation type="submission" date="2024-07" db="EMBL/GenBank/DDBJ databases">
        <title>Chromosome-level genome assembly of the water stick insect Ranatra chinensis (Heteroptera: Nepidae).</title>
        <authorList>
            <person name="Liu X."/>
        </authorList>
    </citation>
    <scope>NUCLEOTIDE SEQUENCE [LARGE SCALE GENOMIC DNA]</scope>
    <source>
        <strain evidence="14">Cailab_2021Rc</strain>
        <tissue evidence="14">Muscle</tissue>
    </source>
</reference>
<evidence type="ECO:0000313" key="14">
    <source>
        <dbReference type="EMBL" id="KAL1124560.1"/>
    </source>
</evidence>
<name>A0ABD0YB49_9HEMI</name>
<comment type="function">
    <text evidence="11 13">Catalytic subunit of the glycosylphosphatidylinositol-mannosyltransferase I complex which catalyzes the transfer of the first mannose, via an alpha-1,4 bond from a dolichol-phosphate-mannose (Dol-P-Man) to the glucosaminyl acyl phosphatidylinositol (GlcN-(acyl)PI) intermediate to generate alpha-D-Man-(1-&gt;4)-alpha-D-GlcN-(1-&gt;6)-(1-radyl,2-acyl-sn-glycero-3-phospho)-2-acyl-inositol and participates in the sixth step of the glycosylphosphatidylinositol-anchor biosynthesis.</text>
</comment>
<evidence type="ECO:0000256" key="5">
    <source>
        <dbReference type="ARBA" id="ARBA00022676"/>
    </source>
</evidence>
<keyword evidence="6 13" id="KW-0808">Transferase</keyword>
<comment type="similarity">
    <text evidence="3 13">Belongs to the PIGM family.</text>
</comment>
<feature type="transmembrane region" description="Helical" evidence="13">
    <location>
        <begin position="390"/>
        <end position="409"/>
    </location>
</feature>
<dbReference type="PANTHER" id="PTHR12886:SF0">
    <property type="entry name" value="GPI MANNOSYLTRANSFERASE 1"/>
    <property type="match status" value="1"/>
</dbReference>
<protein>
    <recommendedName>
        <fullName evidence="12 13">GPI alpha-1,4-mannosyltransferase I, catalytic subunit</fullName>
        <ecNumber evidence="13">2.4.1.-</ecNumber>
    </recommendedName>
    <alternativeName>
        <fullName evidence="13">GPI mannosyltransferase I</fullName>
    </alternativeName>
</protein>
<evidence type="ECO:0000256" key="7">
    <source>
        <dbReference type="ARBA" id="ARBA00022692"/>
    </source>
</evidence>
<evidence type="ECO:0000256" key="11">
    <source>
        <dbReference type="ARBA" id="ARBA00093408"/>
    </source>
</evidence>
<keyword evidence="8 13" id="KW-0256">Endoplasmic reticulum</keyword>
<feature type="transmembrane region" description="Helical" evidence="13">
    <location>
        <begin position="231"/>
        <end position="250"/>
    </location>
</feature>
<keyword evidence="5 13" id="KW-0328">Glycosyltransferase</keyword>
<evidence type="ECO:0000313" key="15">
    <source>
        <dbReference type="Proteomes" id="UP001558652"/>
    </source>
</evidence>
<comment type="subcellular location">
    <subcellularLocation>
        <location evidence="1 13">Endoplasmic reticulum membrane</location>
        <topology evidence="1 13">Multi-pass membrane protein</topology>
    </subcellularLocation>
</comment>
<evidence type="ECO:0000256" key="12">
    <source>
        <dbReference type="ARBA" id="ARBA00093608"/>
    </source>
</evidence>
<sequence>MESIKKARSRMLQMPGLLKECRTQARSYTECVLSRQEVKANDCVLIRCVFILYGAIQDCIAEVPFTDVDYRVFTDSARHVLEGKSPYMRHTYRYSPLVALILLPNVILHPVLGKILFSVFDIFIGFIIYKILMIDRLDKNTAAFYSCFWLYNPLSIVISTRGNADSLSALLVLWTLLEYKSKRYVQVGVIHGLAIHLRIYPIVFSLPLYICIGHSSNNKLFQLFYPNKKRLSLIISCVMTLLLLTTLFYLKYGKLFIDESIMFHIRRSDIRHNYSVYFYIQYLGSGSSPTQSLKFFMLLPQIVLFLAFSLAYRNPRHLPFCEFCLAFVLVSYNSVLTCQYFVWYLCLLPLCLPHLSFTFLEALFVSLVWFVSQIVWLLPAYLLEFKSVNTFTWIWVQGLVFFGANIFVLSRLVKNYNRTTRSISQKS</sequence>
<feature type="transmembrane region" description="Helical" evidence="13">
    <location>
        <begin position="91"/>
        <end position="109"/>
    </location>
</feature>
<organism evidence="14 15">
    <name type="scientific">Ranatra chinensis</name>
    <dbReference type="NCBI Taxonomy" id="642074"/>
    <lineage>
        <taxon>Eukaryota</taxon>
        <taxon>Metazoa</taxon>
        <taxon>Ecdysozoa</taxon>
        <taxon>Arthropoda</taxon>
        <taxon>Hexapoda</taxon>
        <taxon>Insecta</taxon>
        <taxon>Pterygota</taxon>
        <taxon>Neoptera</taxon>
        <taxon>Paraneoptera</taxon>
        <taxon>Hemiptera</taxon>
        <taxon>Heteroptera</taxon>
        <taxon>Panheteroptera</taxon>
        <taxon>Nepomorpha</taxon>
        <taxon>Nepidae</taxon>
        <taxon>Ranatrinae</taxon>
        <taxon>Ranatra</taxon>
    </lineage>
</organism>
<dbReference type="GO" id="GO:0016757">
    <property type="term" value="F:glycosyltransferase activity"/>
    <property type="evidence" value="ECO:0007669"/>
    <property type="project" value="UniProtKB-KW"/>
</dbReference>
<evidence type="ECO:0000256" key="1">
    <source>
        <dbReference type="ARBA" id="ARBA00004477"/>
    </source>
</evidence>
<keyword evidence="10 13" id="KW-0472">Membrane</keyword>
<gene>
    <name evidence="14" type="ORF">AAG570_001184</name>
</gene>
<evidence type="ECO:0000256" key="8">
    <source>
        <dbReference type="ARBA" id="ARBA00022824"/>
    </source>
</evidence>
<evidence type="ECO:0000256" key="2">
    <source>
        <dbReference type="ARBA" id="ARBA00004687"/>
    </source>
</evidence>
<comment type="pathway">
    <text evidence="2 13">Glycolipid biosynthesis; glycosylphosphatidylinositol-anchor biosynthesis.</text>
</comment>
<dbReference type="Pfam" id="PF05007">
    <property type="entry name" value="Mannosyl_trans"/>
    <property type="match status" value="1"/>
</dbReference>
<accession>A0ABD0YB49</accession>
<feature type="transmembrane region" description="Helical" evidence="13">
    <location>
        <begin position="115"/>
        <end position="132"/>
    </location>
</feature>
<evidence type="ECO:0000256" key="6">
    <source>
        <dbReference type="ARBA" id="ARBA00022679"/>
    </source>
</evidence>
<dbReference type="EMBL" id="JBFDAA010000010">
    <property type="protein sequence ID" value="KAL1124560.1"/>
    <property type="molecule type" value="Genomic_DNA"/>
</dbReference>